<feature type="region of interest" description="Disordered" evidence="1">
    <location>
        <begin position="54"/>
        <end position="101"/>
    </location>
</feature>
<feature type="compositionally biased region" description="Polar residues" evidence="1">
    <location>
        <begin position="1490"/>
        <end position="1511"/>
    </location>
</feature>
<evidence type="ECO:0000313" key="5">
    <source>
        <dbReference type="Proteomes" id="UP000557509"/>
    </source>
</evidence>
<keyword evidence="2" id="KW-1133">Transmembrane helix</keyword>
<protein>
    <recommendedName>
        <fullName evidence="3">START domain-containing protein</fullName>
    </recommendedName>
</protein>
<feature type="compositionally biased region" description="Basic and acidic residues" evidence="1">
    <location>
        <begin position="1518"/>
        <end position="1528"/>
    </location>
</feature>
<reference evidence="4 5" key="1">
    <citation type="submission" date="2020-03" db="EMBL/GenBank/DDBJ databases">
        <title>Genome sequence of Toxoplasma gondii RH-88 strain.</title>
        <authorList>
            <person name="Lorenzi H.A."/>
            <person name="Venepally P."/>
            <person name="Rozenberg A."/>
            <person name="Sibley D."/>
        </authorList>
    </citation>
    <scope>NUCLEOTIDE SEQUENCE [LARGE SCALE GENOMIC DNA]</scope>
    <source>
        <strain evidence="4 5">RH-88</strain>
    </source>
</reference>
<evidence type="ECO:0000259" key="3">
    <source>
        <dbReference type="PROSITE" id="PS50848"/>
    </source>
</evidence>
<feature type="transmembrane region" description="Helical" evidence="2">
    <location>
        <begin position="1063"/>
        <end position="1082"/>
    </location>
</feature>
<dbReference type="InterPro" id="IPR002913">
    <property type="entry name" value="START_lipid-bd_dom"/>
</dbReference>
<name>A0A7J6KFG7_TOXGO</name>
<keyword evidence="2" id="KW-0472">Membrane</keyword>
<dbReference type="Gene3D" id="3.30.530.20">
    <property type="match status" value="1"/>
</dbReference>
<dbReference type="CDD" id="cd00177">
    <property type="entry name" value="START"/>
    <property type="match status" value="1"/>
</dbReference>
<feature type="domain" description="START" evidence="3">
    <location>
        <begin position="1558"/>
        <end position="1728"/>
    </location>
</feature>
<dbReference type="InterPro" id="IPR012674">
    <property type="entry name" value="Calycin"/>
</dbReference>
<dbReference type="SUPFAM" id="SSF55961">
    <property type="entry name" value="Bet v1-like"/>
    <property type="match status" value="1"/>
</dbReference>
<dbReference type="Pfam" id="PF01852">
    <property type="entry name" value="START"/>
    <property type="match status" value="1"/>
</dbReference>
<evidence type="ECO:0000313" key="4">
    <source>
        <dbReference type="EMBL" id="KAF4645704.1"/>
    </source>
</evidence>
<feature type="transmembrane region" description="Helical" evidence="2">
    <location>
        <begin position="839"/>
        <end position="858"/>
    </location>
</feature>
<feature type="transmembrane region" description="Helical" evidence="2">
    <location>
        <begin position="547"/>
        <end position="565"/>
    </location>
</feature>
<feature type="transmembrane region" description="Helical" evidence="2">
    <location>
        <begin position="905"/>
        <end position="925"/>
    </location>
</feature>
<evidence type="ECO:0000256" key="2">
    <source>
        <dbReference type="SAM" id="Phobius"/>
    </source>
</evidence>
<dbReference type="Proteomes" id="UP000557509">
    <property type="component" value="Unassembled WGS sequence"/>
</dbReference>
<feature type="region of interest" description="Disordered" evidence="1">
    <location>
        <begin position="130"/>
        <end position="155"/>
    </location>
</feature>
<feature type="compositionally biased region" description="Low complexity" evidence="1">
    <location>
        <begin position="76"/>
        <end position="98"/>
    </location>
</feature>
<feature type="transmembrane region" description="Helical" evidence="2">
    <location>
        <begin position="996"/>
        <end position="1025"/>
    </location>
</feature>
<feature type="transmembrane region" description="Helical" evidence="2">
    <location>
        <begin position="722"/>
        <end position="745"/>
    </location>
</feature>
<feature type="region of interest" description="Disordered" evidence="1">
    <location>
        <begin position="656"/>
        <end position="681"/>
    </location>
</feature>
<feature type="region of interest" description="Disordered" evidence="1">
    <location>
        <begin position="1486"/>
        <end position="1528"/>
    </location>
</feature>
<feature type="transmembrane region" description="Helical" evidence="2">
    <location>
        <begin position="937"/>
        <end position="958"/>
    </location>
</feature>
<dbReference type="GO" id="GO:0008289">
    <property type="term" value="F:lipid binding"/>
    <property type="evidence" value="ECO:0007669"/>
    <property type="project" value="InterPro"/>
</dbReference>
<keyword evidence="5" id="KW-1185">Reference proteome</keyword>
<evidence type="ECO:0000256" key="1">
    <source>
        <dbReference type="SAM" id="MobiDB-lite"/>
    </source>
</evidence>
<accession>A0A7J6KFG7</accession>
<dbReference type="VEuPathDB" id="ToxoDB:TGME49_296950"/>
<feature type="compositionally biased region" description="Polar residues" evidence="1">
    <location>
        <begin position="666"/>
        <end position="677"/>
    </location>
</feature>
<gene>
    <name evidence="4" type="ORF">TGRH88_001900</name>
</gene>
<feature type="transmembrane region" description="Helical" evidence="2">
    <location>
        <begin position="469"/>
        <end position="487"/>
    </location>
</feature>
<dbReference type="Gene3D" id="2.40.128.20">
    <property type="match status" value="1"/>
</dbReference>
<proteinExistence type="predicted"/>
<dbReference type="InterPro" id="IPR023393">
    <property type="entry name" value="START-like_dom_sf"/>
</dbReference>
<keyword evidence="2" id="KW-0812">Transmembrane</keyword>
<feature type="region of interest" description="Disordered" evidence="1">
    <location>
        <begin position="1552"/>
        <end position="1573"/>
    </location>
</feature>
<dbReference type="EMBL" id="JAAUHK010000187">
    <property type="protein sequence ID" value="KAF4645704.1"/>
    <property type="molecule type" value="Genomic_DNA"/>
</dbReference>
<organism evidence="4 5">
    <name type="scientific">Toxoplasma gondii</name>
    <dbReference type="NCBI Taxonomy" id="5811"/>
    <lineage>
        <taxon>Eukaryota</taxon>
        <taxon>Sar</taxon>
        <taxon>Alveolata</taxon>
        <taxon>Apicomplexa</taxon>
        <taxon>Conoidasida</taxon>
        <taxon>Coccidia</taxon>
        <taxon>Eucoccidiorida</taxon>
        <taxon>Eimeriorina</taxon>
        <taxon>Sarcocystidae</taxon>
        <taxon>Toxoplasma</taxon>
    </lineage>
</organism>
<feature type="transmembrane region" description="Helical" evidence="2">
    <location>
        <begin position="441"/>
        <end position="462"/>
    </location>
</feature>
<feature type="transmembrane region" description="Helical" evidence="2">
    <location>
        <begin position="1112"/>
        <end position="1133"/>
    </location>
</feature>
<comment type="caution">
    <text evidence="4">The sequence shown here is derived from an EMBL/GenBank/DDBJ whole genome shotgun (WGS) entry which is preliminary data.</text>
</comment>
<dbReference type="PROSITE" id="PS50848">
    <property type="entry name" value="START"/>
    <property type="match status" value="1"/>
</dbReference>
<sequence>MEGADENVETMRQQLDYLLDLVRRQQVELKSYHAQVWQQQRLQEQALYFQQRPREADHALGQDSSVRSVTLRRRMSSSSRPYQSGSSMPRSASPSLISATPSDSGPLCFPSKFPLPAFLSQHFLPLFSPHSRTADPARSSVPARKDKRFSDRDGVEERKLSSVSSLLSPAASVCGRRVSHSLLSRAATPPGHLSSSRSSENNPSQLLLVLRSMGSGARDESHALLGSERAVLLRLQQYLVNKLRGHPVLRVVSEVEACSRDAKKSFSARLARGFPLSRLLFRGPASSDCKSKFVVVTADSEKLLLVLEEMGGLKLTADGVFFAPYRSACRVFFKGGRKDSRLFLTPNEAIELMRSELFAMRFGADAPYPSLQGLSVLEVCIAAGVVEDFFPLHQPRLLAVLQAKASNWIGSCPQSLCRRRRAAEKGGTSPPLCSPMAVASAASYDVLVAAYFGYPAAAFTLFGRWIRRLLVTLLLLSLAGYVLRRLVPAMLPLLDNAAKEAMSLAGSSNSAPGTPGAGVAGVRGATVAAVAAGAVTEVLRGMVDSPMVFNGFVGIAVCLFLLIQLKRLTILIPIFRYTLGLSTLPPFASFASSSSSLASASPFSSLLFFEWPVHALRQKVEALLAFAASPSERLSFAAHPLFRRAFLKQSSRSTRVVDNSAEPSPDSYQAECSQSASEPPARRVPVIRELTDGRIETRENADPVFSSRSSSPFLSIENATRLGLYICLYLVIFSLCLAGLGFSLLPGSPDTLALGTVLRSFLTQAPLLKWLFSPSYQIFSVCSCRSRSRAGAGVDAPCPSSVFPAVSWALPSTGAFRFLAEFQESVDVTQLFCGLAENAHLLFLSLVFLLLCRVAAYWSSCIGRKLVGIRLPEAAPLSAETVSRYEGTDLGNDGSVRQPDVVIKSYLEVSSLFFSVSSLALLLLANQALDIPLSTALLAFVFSFTLDVLFSLLCIGQFDEVVPSLPSLDSTSARALTPQFQAFLQPFSLGLLYRRAFVLLLLLPLAAVHGSLVPFLVLSLAALILQSVRARREILVSRRAFSGSGKSFADILDLWLPILGSQLILLLVAVASSTFLSLTLFVTHASVPAAEGAASVGEAKQGQTGEELLSGWSFQTLQATILAILLSFVSWSVPPTTSKLRIVLEMAERDLSAHEFGFAVRRDEAEETTALTCRLVGLPSTVGQPSHLPFFTRFLRCFFPPLLILSPPPAQPCSRTGRRVAASLFEASVLHKMTLTVFGLAAHAAIKDEGADEKSDEAVPHVDTRQLSAATDQYIASLPRSPGSAALTAVALPSSTTETPLRERTEDTKKRINQFLGEWLFNRNRSESMSPLTQHLGIPWVVRQAVEKFTPQLRYSYDEEKNELSVATTLTAGLTKTIRLNLCGLGVEQNDEDAGGAWKSSTRIEGTVLKTVQRNDSLDATLYETRRIINDSGDPNDHSKDQLWYTAQLHKDNLPQDIIVNRYFDRVSGPPPLDETHLCSLAEERGGCESEQTGDSGEKQGISTEESSTRGCGTPGHGDGRVEGHDEGNKFKQMGEKAVSAVKNLVDSALGSDPSTAGWSLSSGKGGSRIFQREDETDRNLPVVGIGVILLKNMDISLETVVNYLAEPENKLEFDSQILKAVKLDDLPCGARIMYQAFKGQWGFAGRDFTLLCYQKKISDKRVILGICSLDYPNAPAAADLWPSGAGTFVRATFLKGGYDLQVLASGDVQISFVSQADLKAYGVPAWINKRVKAEQLNIVASIKEHIEKRFG</sequence>
<feature type="compositionally biased region" description="Polar residues" evidence="1">
    <location>
        <begin position="1553"/>
        <end position="1563"/>
    </location>
</feature>